<evidence type="ECO:0000256" key="10">
    <source>
        <dbReference type="RuleBase" id="RU363063"/>
    </source>
</evidence>
<dbReference type="EMBL" id="CAXAMN010002226">
    <property type="protein sequence ID" value="CAK8998719.1"/>
    <property type="molecule type" value="Genomic_DNA"/>
</dbReference>
<keyword evidence="8 10" id="KW-0333">Golgi apparatus</keyword>
<comment type="caution">
    <text evidence="12">The sequence shown here is derived from an EMBL/GenBank/DDBJ whole genome shotgun (WGS) entry which is preliminary data.</text>
</comment>
<accession>A0ABP0IBF8</accession>
<reference evidence="12 13" key="1">
    <citation type="submission" date="2024-02" db="EMBL/GenBank/DDBJ databases">
        <authorList>
            <person name="Chen Y."/>
            <person name="Shah S."/>
            <person name="Dougan E. K."/>
            <person name="Thang M."/>
            <person name="Chan C."/>
        </authorList>
    </citation>
    <scope>NUCLEOTIDE SEQUENCE [LARGE SCALE GENOMIC DNA]</scope>
</reference>
<keyword evidence="4" id="KW-0808">Transferase</keyword>
<comment type="subcellular location">
    <subcellularLocation>
        <location evidence="1 10">Golgi apparatus membrane</location>
        <topology evidence="1 10">Single-pass type II membrane protein</topology>
    </subcellularLocation>
</comment>
<keyword evidence="9" id="KW-0472">Membrane</keyword>
<organism evidence="12 13">
    <name type="scientific">Durusdinium trenchii</name>
    <dbReference type="NCBI Taxonomy" id="1381693"/>
    <lineage>
        <taxon>Eukaryota</taxon>
        <taxon>Sar</taxon>
        <taxon>Alveolata</taxon>
        <taxon>Dinophyceae</taxon>
        <taxon>Suessiales</taxon>
        <taxon>Symbiodiniaceae</taxon>
        <taxon>Durusdinium</taxon>
    </lineage>
</organism>
<dbReference type="Gene3D" id="3.90.550.50">
    <property type="match status" value="1"/>
</dbReference>
<feature type="signal peptide" evidence="11">
    <location>
        <begin position="1"/>
        <end position="19"/>
    </location>
</feature>
<keyword evidence="5" id="KW-0812">Transmembrane</keyword>
<protein>
    <recommendedName>
        <fullName evidence="10">Hexosyltransferase</fullName>
        <ecNumber evidence="10">2.4.1.-</ecNumber>
    </recommendedName>
</protein>
<evidence type="ECO:0000256" key="1">
    <source>
        <dbReference type="ARBA" id="ARBA00004323"/>
    </source>
</evidence>
<dbReference type="InterPro" id="IPR002659">
    <property type="entry name" value="Glyco_trans_31"/>
</dbReference>
<dbReference type="EC" id="2.4.1.-" evidence="10"/>
<evidence type="ECO:0000256" key="7">
    <source>
        <dbReference type="ARBA" id="ARBA00022989"/>
    </source>
</evidence>
<comment type="similarity">
    <text evidence="2 10">Belongs to the glycosyltransferase 31 family.</text>
</comment>
<evidence type="ECO:0000256" key="2">
    <source>
        <dbReference type="ARBA" id="ARBA00008661"/>
    </source>
</evidence>
<evidence type="ECO:0000256" key="11">
    <source>
        <dbReference type="SAM" id="SignalP"/>
    </source>
</evidence>
<dbReference type="Proteomes" id="UP001642484">
    <property type="component" value="Unassembled WGS sequence"/>
</dbReference>
<sequence>MRWLLACLLALVPAQETGLEPDGAVQLQLHRVRDDYVDLLIVVPSEAKEVQERRLIRDSWGKYLADGHCKVCGSNRRVKLLFGLGARTNQSLQEEKDWADVAVLSLDSKLDSPNQQAMKTRILIAHAVEKYDFGLLLKVDPHSFVFLDRLLSLAEGKKLFPSDETPDIYGGYFAYQDKQVKKMEGKLKDLDYRKLTGHNRFPKYAKGAGYLLSRRLCRCLVPESMSCLIGLPCQLYAACPTRTCQSASGCSPFHTGTCSCLWRQLRSAVRRRRRSSTTRCRRRR</sequence>
<keyword evidence="6" id="KW-0735">Signal-anchor</keyword>
<evidence type="ECO:0000256" key="8">
    <source>
        <dbReference type="ARBA" id="ARBA00023034"/>
    </source>
</evidence>
<keyword evidence="13" id="KW-1185">Reference proteome</keyword>
<dbReference type="Pfam" id="PF01762">
    <property type="entry name" value="Galactosyl_T"/>
    <property type="match status" value="1"/>
</dbReference>
<proteinExistence type="inferred from homology"/>
<evidence type="ECO:0000256" key="3">
    <source>
        <dbReference type="ARBA" id="ARBA00022676"/>
    </source>
</evidence>
<evidence type="ECO:0000313" key="13">
    <source>
        <dbReference type="Proteomes" id="UP001642484"/>
    </source>
</evidence>
<name>A0ABP0IBF8_9DINO</name>
<keyword evidence="3 10" id="KW-0328">Glycosyltransferase</keyword>
<gene>
    <name evidence="12" type="ORF">CCMP2556_LOCUS5360</name>
</gene>
<dbReference type="PANTHER" id="PTHR11214">
    <property type="entry name" value="BETA-1,3-N-ACETYLGLUCOSAMINYLTRANSFERASE"/>
    <property type="match status" value="1"/>
</dbReference>
<evidence type="ECO:0000256" key="9">
    <source>
        <dbReference type="ARBA" id="ARBA00023136"/>
    </source>
</evidence>
<dbReference type="PANTHER" id="PTHR11214:SF3">
    <property type="entry name" value="BETA-1,3-GALACTOSYLTRANSFERASE 6"/>
    <property type="match status" value="1"/>
</dbReference>
<feature type="chain" id="PRO_5047520986" description="Hexosyltransferase" evidence="11">
    <location>
        <begin position="20"/>
        <end position="284"/>
    </location>
</feature>
<evidence type="ECO:0000256" key="6">
    <source>
        <dbReference type="ARBA" id="ARBA00022968"/>
    </source>
</evidence>
<keyword evidence="11" id="KW-0732">Signal</keyword>
<keyword evidence="7" id="KW-1133">Transmembrane helix</keyword>
<evidence type="ECO:0000256" key="4">
    <source>
        <dbReference type="ARBA" id="ARBA00022679"/>
    </source>
</evidence>
<evidence type="ECO:0000313" key="12">
    <source>
        <dbReference type="EMBL" id="CAK8998719.1"/>
    </source>
</evidence>
<evidence type="ECO:0000256" key="5">
    <source>
        <dbReference type="ARBA" id="ARBA00022692"/>
    </source>
</evidence>